<feature type="compositionally biased region" description="Basic and acidic residues" evidence="1">
    <location>
        <begin position="73"/>
        <end position="108"/>
    </location>
</feature>
<keyword evidence="3" id="KW-1185">Reference proteome</keyword>
<dbReference type="Proteomes" id="UP000292702">
    <property type="component" value="Unassembled WGS sequence"/>
</dbReference>
<protein>
    <submittedName>
        <fullName evidence="2">Uncharacterized protein</fullName>
    </submittedName>
</protein>
<evidence type="ECO:0000313" key="3">
    <source>
        <dbReference type="Proteomes" id="UP000292702"/>
    </source>
</evidence>
<organism evidence="2 3">
    <name type="scientific">Steccherinum ochraceum</name>
    <dbReference type="NCBI Taxonomy" id="92696"/>
    <lineage>
        <taxon>Eukaryota</taxon>
        <taxon>Fungi</taxon>
        <taxon>Dikarya</taxon>
        <taxon>Basidiomycota</taxon>
        <taxon>Agaricomycotina</taxon>
        <taxon>Agaricomycetes</taxon>
        <taxon>Polyporales</taxon>
        <taxon>Steccherinaceae</taxon>
        <taxon>Steccherinum</taxon>
    </lineage>
</organism>
<proteinExistence type="predicted"/>
<name>A0A4R0RN32_9APHY</name>
<feature type="region of interest" description="Disordered" evidence="1">
    <location>
        <begin position="73"/>
        <end position="165"/>
    </location>
</feature>
<comment type="caution">
    <text evidence="2">The sequence shown here is derived from an EMBL/GenBank/DDBJ whole genome shotgun (WGS) entry which is preliminary data.</text>
</comment>
<evidence type="ECO:0000313" key="2">
    <source>
        <dbReference type="EMBL" id="TCD68453.1"/>
    </source>
</evidence>
<reference evidence="2 3" key="1">
    <citation type="submission" date="2018-11" db="EMBL/GenBank/DDBJ databases">
        <title>Genome assembly of Steccherinum ochraceum LE-BIN_3174, the white-rot fungus of the Steccherinaceae family (The Residual Polyporoid clade, Polyporales, Basidiomycota).</title>
        <authorList>
            <person name="Fedorova T.V."/>
            <person name="Glazunova O.A."/>
            <person name="Landesman E.O."/>
            <person name="Moiseenko K.V."/>
            <person name="Psurtseva N.V."/>
            <person name="Savinova O.S."/>
            <person name="Shakhova N.V."/>
            <person name="Tyazhelova T.V."/>
            <person name="Vasina D.V."/>
        </authorList>
    </citation>
    <scope>NUCLEOTIDE SEQUENCE [LARGE SCALE GENOMIC DNA]</scope>
    <source>
        <strain evidence="2 3">LE-BIN_3174</strain>
    </source>
</reference>
<sequence length="165" mass="18075">MISRIELTHGERERDRTVAELSNVPDVGRVQDTGYHSVPSRDATALEDDPAREYGDFDAGDRVCVHRDVDAGRIHTDSGRDAGVDEDRMKEEEERNFGGENTEYHDNIAPEDDDERYGEALPEELGGRDAVVGGGGDVEYSDTIGSGEPVDVTQSQAVFPGSDDY</sequence>
<dbReference type="OrthoDB" id="2798041at2759"/>
<dbReference type="AlphaFoldDB" id="A0A4R0RN32"/>
<dbReference type="EMBL" id="RWJN01000066">
    <property type="protein sequence ID" value="TCD68453.1"/>
    <property type="molecule type" value="Genomic_DNA"/>
</dbReference>
<gene>
    <name evidence="2" type="ORF">EIP91_010739</name>
</gene>
<evidence type="ECO:0000256" key="1">
    <source>
        <dbReference type="SAM" id="MobiDB-lite"/>
    </source>
</evidence>
<accession>A0A4R0RN32</accession>
<feature type="region of interest" description="Disordered" evidence="1">
    <location>
        <begin position="26"/>
        <end position="57"/>
    </location>
</feature>